<comment type="cofactor">
    <cofactor evidence="8">
        <name>Mg(2+)</name>
        <dbReference type="ChEBI" id="CHEBI:18420"/>
    </cofactor>
    <text evidence="8">Binds 1 Mg(2+) ion per subunit.</text>
</comment>
<comment type="catalytic activity">
    <reaction evidence="8 10">
        <text>IMP + L-aspartate + GTP = N(6)-(1,2-dicarboxyethyl)-AMP + GDP + phosphate + 2 H(+)</text>
        <dbReference type="Rhea" id="RHEA:15753"/>
        <dbReference type="ChEBI" id="CHEBI:15378"/>
        <dbReference type="ChEBI" id="CHEBI:29991"/>
        <dbReference type="ChEBI" id="CHEBI:37565"/>
        <dbReference type="ChEBI" id="CHEBI:43474"/>
        <dbReference type="ChEBI" id="CHEBI:57567"/>
        <dbReference type="ChEBI" id="CHEBI:58053"/>
        <dbReference type="ChEBI" id="CHEBI:58189"/>
        <dbReference type="EC" id="6.3.4.4"/>
    </reaction>
</comment>
<evidence type="ECO:0000313" key="12">
    <source>
        <dbReference type="Proteomes" id="UP000186919"/>
    </source>
</evidence>
<dbReference type="SUPFAM" id="SSF52540">
    <property type="entry name" value="P-loop containing nucleoside triphosphate hydrolases"/>
    <property type="match status" value="1"/>
</dbReference>
<dbReference type="GO" id="GO:0044208">
    <property type="term" value="P:'de novo' AMP biosynthetic process"/>
    <property type="evidence" value="ECO:0007669"/>
    <property type="project" value="UniProtKB-UniRule"/>
</dbReference>
<feature type="binding site" evidence="8">
    <location>
        <begin position="331"/>
        <end position="333"/>
    </location>
    <ligand>
        <name>GTP</name>
        <dbReference type="ChEBI" id="CHEBI:37565"/>
    </ligand>
</feature>
<comment type="subunit">
    <text evidence="1 8">Homodimer.</text>
</comment>
<dbReference type="PANTHER" id="PTHR11846:SF0">
    <property type="entry name" value="ADENYLOSUCCINATE SYNTHETASE"/>
    <property type="match status" value="1"/>
</dbReference>
<feature type="binding site" description="in other chain" evidence="8">
    <location>
        <position position="129"/>
    </location>
    <ligand>
        <name>IMP</name>
        <dbReference type="ChEBI" id="CHEBI:58053"/>
        <note>ligand shared between dimeric partners</note>
    </ligand>
</feature>
<evidence type="ECO:0000256" key="7">
    <source>
        <dbReference type="ARBA" id="ARBA00023134"/>
    </source>
</evidence>
<dbReference type="CDD" id="cd03108">
    <property type="entry name" value="AdSS"/>
    <property type="match status" value="1"/>
</dbReference>
<accession>A0A179VE79</accession>
<evidence type="ECO:0000256" key="9">
    <source>
        <dbReference type="PROSITE-ProRule" id="PRU10134"/>
    </source>
</evidence>
<dbReference type="FunFam" id="3.90.170.10:FF:000001">
    <property type="entry name" value="Adenylosuccinate synthetase"/>
    <property type="match status" value="1"/>
</dbReference>
<dbReference type="InterPro" id="IPR018220">
    <property type="entry name" value="Adenylosuccin_syn_GTP-bd"/>
</dbReference>
<evidence type="ECO:0000256" key="10">
    <source>
        <dbReference type="RuleBase" id="RU000520"/>
    </source>
</evidence>
<dbReference type="InterPro" id="IPR042109">
    <property type="entry name" value="Adenylosuccinate_synth_dom1"/>
</dbReference>
<dbReference type="AlphaFoldDB" id="A0A179VE79"/>
<keyword evidence="3 8" id="KW-0479">Metal-binding</keyword>
<evidence type="ECO:0000256" key="2">
    <source>
        <dbReference type="ARBA" id="ARBA00022598"/>
    </source>
</evidence>
<feature type="binding site" evidence="8">
    <location>
        <position position="143"/>
    </location>
    <ligand>
        <name>IMP</name>
        <dbReference type="ChEBI" id="CHEBI:58053"/>
        <note>ligand shared between dimeric partners</note>
    </ligand>
</feature>
<feature type="binding site" description="in other chain" evidence="8">
    <location>
        <begin position="13"/>
        <end position="16"/>
    </location>
    <ligand>
        <name>IMP</name>
        <dbReference type="ChEBI" id="CHEBI:58053"/>
        <note>ligand shared between dimeric partners</note>
    </ligand>
</feature>
<comment type="pathway">
    <text evidence="8 10">Purine metabolism; AMP biosynthesis via de novo pathway; AMP from IMP: step 1/2.</text>
</comment>
<feature type="binding site" evidence="8">
    <location>
        <begin position="12"/>
        <end position="18"/>
    </location>
    <ligand>
        <name>GTP</name>
        <dbReference type="ChEBI" id="CHEBI:37565"/>
    </ligand>
</feature>
<comment type="function">
    <text evidence="8">Plays an important role in the de novo pathway of purine nucleotide biosynthesis. Catalyzes the first committed step in the biosynthesis of AMP from IMP.</text>
</comment>
<evidence type="ECO:0000256" key="6">
    <source>
        <dbReference type="ARBA" id="ARBA00022842"/>
    </source>
</evidence>
<evidence type="ECO:0000256" key="8">
    <source>
        <dbReference type="HAMAP-Rule" id="MF_00011"/>
    </source>
</evidence>
<feature type="binding site" evidence="8">
    <location>
        <begin position="299"/>
        <end position="305"/>
    </location>
    <ligand>
        <name>substrate</name>
    </ligand>
</feature>
<dbReference type="Proteomes" id="UP000186919">
    <property type="component" value="Unassembled WGS sequence"/>
</dbReference>
<dbReference type="RefSeq" id="WP_005071388.1">
    <property type="nucleotide sequence ID" value="NZ_LQYE01000001.1"/>
</dbReference>
<organism evidence="11 12">
    <name type="scientific">Mycobacteroides immunogenum</name>
    <dbReference type="NCBI Taxonomy" id="83262"/>
    <lineage>
        <taxon>Bacteria</taxon>
        <taxon>Bacillati</taxon>
        <taxon>Actinomycetota</taxon>
        <taxon>Actinomycetes</taxon>
        <taxon>Mycobacteriales</taxon>
        <taxon>Mycobacteriaceae</taxon>
        <taxon>Mycobacteroides</taxon>
    </lineage>
</organism>
<dbReference type="GO" id="GO:0004019">
    <property type="term" value="F:adenylosuccinate synthase activity"/>
    <property type="evidence" value="ECO:0007669"/>
    <property type="project" value="UniProtKB-UniRule"/>
</dbReference>
<dbReference type="Gene3D" id="3.90.170.10">
    <property type="entry name" value="Adenylosuccinate Synthetase, subunit A, domain 3"/>
    <property type="match status" value="1"/>
</dbReference>
<feature type="active site" description="Proton donor" evidence="8">
    <location>
        <position position="41"/>
    </location>
</feature>
<keyword evidence="7 8" id="KW-0342">GTP-binding</keyword>
<dbReference type="EMBL" id="LQYE01000001">
    <property type="protein sequence ID" value="OAT70198.1"/>
    <property type="molecule type" value="Genomic_DNA"/>
</dbReference>
<sequence>MPAIVLIGAQWGDEGKGKATDLLGGSVQWVVRYQGGNNAGHTVVLPNGENFALHLIPSGILTPGVTNVIGNGVVVDPGVLLTELAGLEERGIDTSGLILSADAHLLMPYHVAIDKVTERYLGSKKIGTTGRGIGPCYQDKVARIGIRVADVLDEESLRQKVHAALEFKNQVLVKIYNRKALDPDQVVDGVLEQAEGFKHRIADARLQLNQALERGETVLLEGSQGTLLDVDHGTYPFVTSSNPTAGGASVGSGIGPTRITTVLGILKAYTTRVGSGPFPTELFDEHGAYLAKTGGEVGVTTGRARRCGWFDAVIARYATRVNGITDYFLTKLDVLSSLQTVPICVGYEVDGKRTSEMPMTQSEIYRATPVYEELPGWWEDISGAREFGELPAKAQDYVLRLEELSGAPMSCIGVGPGRDQTIVRRDILSRS</sequence>
<dbReference type="Pfam" id="PF00709">
    <property type="entry name" value="Adenylsucc_synt"/>
    <property type="match status" value="1"/>
</dbReference>
<feature type="active site" evidence="9">
    <location>
        <position position="140"/>
    </location>
</feature>
<protein>
    <recommendedName>
        <fullName evidence="8 10">Adenylosuccinate synthetase</fullName>
        <shortName evidence="8">AMPSase</shortName>
        <shortName evidence="8">AdSS</shortName>
        <ecNumber evidence="8 10">6.3.4.4</ecNumber>
    </recommendedName>
    <alternativeName>
        <fullName evidence="8">IMP--aspartate ligase</fullName>
    </alternativeName>
</protein>
<dbReference type="InterPro" id="IPR042110">
    <property type="entry name" value="Adenylosuccinate_synth_dom2"/>
</dbReference>
<feature type="active site" description="Proton acceptor" evidence="8">
    <location>
        <position position="13"/>
    </location>
</feature>
<dbReference type="Gene3D" id="3.40.440.10">
    <property type="entry name" value="Adenylosuccinate Synthetase, subunit A, domain 1"/>
    <property type="match status" value="1"/>
</dbReference>
<keyword evidence="4 8" id="KW-0547">Nucleotide-binding</keyword>
<dbReference type="InterPro" id="IPR001114">
    <property type="entry name" value="Adenylosuccinate_synthetase"/>
</dbReference>
<reference evidence="11 12" key="1">
    <citation type="submission" date="2016-01" db="EMBL/GenBank/DDBJ databases">
        <title>Mycobacterium immunogenum strain CD11_6 genome sequencing and assembly.</title>
        <authorList>
            <person name="Kaur G."/>
            <person name="Nair G.R."/>
            <person name="Mayilraj S."/>
        </authorList>
    </citation>
    <scope>NUCLEOTIDE SEQUENCE [LARGE SCALE GENOMIC DNA]</scope>
    <source>
        <strain evidence="11 12">CD11-6</strain>
    </source>
</reference>
<dbReference type="InterPro" id="IPR033128">
    <property type="entry name" value="Adenylosuccin_syn_Lys_AS"/>
</dbReference>
<dbReference type="InterPro" id="IPR027417">
    <property type="entry name" value="P-loop_NTPase"/>
</dbReference>
<dbReference type="EC" id="6.3.4.4" evidence="8 10"/>
<dbReference type="HAMAP" id="MF_00011">
    <property type="entry name" value="Adenylosucc_synth"/>
    <property type="match status" value="1"/>
</dbReference>
<feature type="binding site" description="in other chain" evidence="8">
    <location>
        <begin position="38"/>
        <end position="41"/>
    </location>
    <ligand>
        <name>IMP</name>
        <dbReference type="ChEBI" id="CHEBI:58053"/>
        <note>ligand shared between dimeric partners</note>
    </ligand>
</feature>
<feature type="binding site" description="in other chain" evidence="8">
    <location>
        <position position="303"/>
    </location>
    <ligand>
        <name>IMP</name>
        <dbReference type="ChEBI" id="CHEBI:58053"/>
        <note>ligand shared between dimeric partners</note>
    </ligand>
</feature>
<dbReference type="Gene3D" id="1.10.300.10">
    <property type="entry name" value="Adenylosuccinate Synthetase, subunit A, domain 2"/>
    <property type="match status" value="1"/>
</dbReference>
<feature type="binding site" evidence="8">
    <location>
        <begin position="40"/>
        <end position="42"/>
    </location>
    <ligand>
        <name>GTP</name>
        <dbReference type="ChEBI" id="CHEBI:37565"/>
    </ligand>
</feature>
<feature type="binding site" description="in other chain" evidence="8">
    <location>
        <position position="224"/>
    </location>
    <ligand>
        <name>IMP</name>
        <dbReference type="ChEBI" id="CHEBI:58053"/>
        <note>ligand shared between dimeric partners</note>
    </ligand>
</feature>
<evidence type="ECO:0000256" key="3">
    <source>
        <dbReference type="ARBA" id="ARBA00022723"/>
    </source>
</evidence>
<dbReference type="GO" id="GO:0000287">
    <property type="term" value="F:magnesium ion binding"/>
    <property type="evidence" value="ECO:0007669"/>
    <property type="project" value="UniProtKB-UniRule"/>
</dbReference>
<dbReference type="FunFam" id="1.10.300.10:FF:000001">
    <property type="entry name" value="Adenylosuccinate synthetase"/>
    <property type="match status" value="1"/>
</dbReference>
<evidence type="ECO:0000256" key="5">
    <source>
        <dbReference type="ARBA" id="ARBA00022755"/>
    </source>
</evidence>
<gene>
    <name evidence="8" type="primary">purA</name>
    <name evidence="11" type="ORF">AWB85_02140</name>
</gene>
<feature type="binding site" evidence="8">
    <location>
        <position position="13"/>
    </location>
    <ligand>
        <name>Mg(2+)</name>
        <dbReference type="ChEBI" id="CHEBI:18420"/>
    </ligand>
</feature>
<keyword evidence="6 8" id="KW-0460">Magnesium</keyword>
<comment type="caution">
    <text evidence="11">The sequence shown here is derived from an EMBL/GenBank/DDBJ whole genome shotgun (WGS) entry which is preliminary data.</text>
</comment>
<dbReference type="GO" id="GO:0005737">
    <property type="term" value="C:cytoplasm"/>
    <property type="evidence" value="ECO:0007669"/>
    <property type="project" value="UniProtKB-SubCell"/>
</dbReference>
<dbReference type="NCBIfam" id="NF002223">
    <property type="entry name" value="PRK01117.1"/>
    <property type="match status" value="1"/>
</dbReference>
<comment type="similarity">
    <text evidence="8 10">Belongs to the adenylosuccinate synthetase family.</text>
</comment>
<evidence type="ECO:0000256" key="1">
    <source>
        <dbReference type="ARBA" id="ARBA00011738"/>
    </source>
</evidence>
<feature type="binding site" evidence="8">
    <location>
        <position position="305"/>
    </location>
    <ligand>
        <name>GTP</name>
        <dbReference type="ChEBI" id="CHEBI:37565"/>
    </ligand>
</feature>
<name>A0A179VE79_9MYCO</name>
<dbReference type="NCBIfam" id="TIGR00184">
    <property type="entry name" value="purA"/>
    <property type="match status" value="1"/>
</dbReference>
<feature type="binding site" evidence="8">
    <location>
        <begin position="413"/>
        <end position="415"/>
    </location>
    <ligand>
        <name>GTP</name>
        <dbReference type="ChEBI" id="CHEBI:37565"/>
    </ligand>
</feature>
<dbReference type="GO" id="GO:0005525">
    <property type="term" value="F:GTP binding"/>
    <property type="evidence" value="ECO:0007669"/>
    <property type="project" value="UniProtKB-UniRule"/>
</dbReference>
<evidence type="ECO:0000256" key="4">
    <source>
        <dbReference type="ARBA" id="ARBA00022741"/>
    </source>
</evidence>
<dbReference type="PANTHER" id="PTHR11846">
    <property type="entry name" value="ADENYLOSUCCINATE SYNTHETASE"/>
    <property type="match status" value="1"/>
</dbReference>
<keyword evidence="8" id="KW-0963">Cytoplasm</keyword>
<comment type="subcellular location">
    <subcellularLocation>
        <location evidence="8">Cytoplasm</location>
    </subcellularLocation>
</comment>
<proteinExistence type="inferred from homology"/>
<keyword evidence="5 8" id="KW-0658">Purine biosynthesis</keyword>
<dbReference type="InterPro" id="IPR042111">
    <property type="entry name" value="Adenylosuccinate_synth_dom3"/>
</dbReference>
<feature type="binding site" evidence="8">
    <location>
        <position position="40"/>
    </location>
    <ligand>
        <name>Mg(2+)</name>
        <dbReference type="ChEBI" id="CHEBI:18420"/>
    </ligand>
</feature>
<dbReference type="GO" id="GO:0046040">
    <property type="term" value="P:IMP metabolic process"/>
    <property type="evidence" value="ECO:0007669"/>
    <property type="project" value="TreeGrafter"/>
</dbReference>
<dbReference type="PROSITE" id="PS01266">
    <property type="entry name" value="ADENYLOSUCCIN_SYN_1"/>
    <property type="match status" value="1"/>
</dbReference>
<keyword evidence="2 8" id="KW-0436">Ligase</keyword>
<evidence type="ECO:0000313" key="11">
    <source>
        <dbReference type="EMBL" id="OAT70198.1"/>
    </source>
</evidence>
<dbReference type="UniPathway" id="UPA00075">
    <property type="reaction ID" value="UER00335"/>
</dbReference>
<feature type="binding site" description="in other chain" evidence="8">
    <location>
        <position position="239"/>
    </location>
    <ligand>
        <name>IMP</name>
        <dbReference type="ChEBI" id="CHEBI:58053"/>
        <note>ligand shared between dimeric partners</note>
    </ligand>
</feature>
<dbReference type="SMART" id="SM00788">
    <property type="entry name" value="Adenylsucc_synt"/>
    <property type="match status" value="1"/>
</dbReference>
<dbReference type="PROSITE" id="PS00513">
    <property type="entry name" value="ADENYLOSUCCIN_SYN_2"/>
    <property type="match status" value="1"/>
</dbReference>